<sequence>MTPTRSSDRVEYTWPCGHYQNVKIEPAPAIPFAAVEFPIPLAKPVKHFTELEKGGIPALRKCCRCGDKYHLFRIPAECMGCSHSFRAPCTDCKIISVTGSREIATVEFKVTGDQDQTPKYWRCRLCDDINIFQAQDDEAGNALLEPRGLRCKSCSERFYESNWVISPFNARNQRGGLLHGNGKWTEKKTDSLDWKVWNLLQERHHIITSPGEDPANAQQNSSTDVANAPTVEVTITIIVDENPEQELLIQRIQNTCTDITSATGPI</sequence>
<accession>A0AAN7B4D3</accession>
<keyword evidence="2" id="KW-1185">Reference proteome</keyword>
<name>A0AAN7B4D3_9PEZI</name>
<evidence type="ECO:0000313" key="1">
    <source>
        <dbReference type="EMBL" id="KAK4209557.1"/>
    </source>
</evidence>
<protein>
    <submittedName>
        <fullName evidence="1">Uncharacterized protein</fullName>
    </submittedName>
</protein>
<dbReference type="Proteomes" id="UP001301769">
    <property type="component" value="Unassembled WGS sequence"/>
</dbReference>
<organism evidence="1 2">
    <name type="scientific">Rhypophila decipiens</name>
    <dbReference type="NCBI Taxonomy" id="261697"/>
    <lineage>
        <taxon>Eukaryota</taxon>
        <taxon>Fungi</taxon>
        <taxon>Dikarya</taxon>
        <taxon>Ascomycota</taxon>
        <taxon>Pezizomycotina</taxon>
        <taxon>Sordariomycetes</taxon>
        <taxon>Sordariomycetidae</taxon>
        <taxon>Sordariales</taxon>
        <taxon>Naviculisporaceae</taxon>
        <taxon>Rhypophila</taxon>
    </lineage>
</organism>
<dbReference type="EMBL" id="MU858201">
    <property type="protein sequence ID" value="KAK4209557.1"/>
    <property type="molecule type" value="Genomic_DNA"/>
</dbReference>
<evidence type="ECO:0000313" key="2">
    <source>
        <dbReference type="Proteomes" id="UP001301769"/>
    </source>
</evidence>
<reference evidence="1" key="1">
    <citation type="journal article" date="2023" name="Mol. Phylogenet. Evol.">
        <title>Genome-scale phylogeny and comparative genomics of the fungal order Sordariales.</title>
        <authorList>
            <person name="Hensen N."/>
            <person name="Bonometti L."/>
            <person name="Westerberg I."/>
            <person name="Brannstrom I.O."/>
            <person name="Guillou S."/>
            <person name="Cros-Aarteil S."/>
            <person name="Calhoun S."/>
            <person name="Haridas S."/>
            <person name="Kuo A."/>
            <person name="Mondo S."/>
            <person name="Pangilinan J."/>
            <person name="Riley R."/>
            <person name="LaButti K."/>
            <person name="Andreopoulos B."/>
            <person name="Lipzen A."/>
            <person name="Chen C."/>
            <person name="Yan M."/>
            <person name="Daum C."/>
            <person name="Ng V."/>
            <person name="Clum A."/>
            <person name="Steindorff A."/>
            <person name="Ohm R.A."/>
            <person name="Martin F."/>
            <person name="Silar P."/>
            <person name="Natvig D.O."/>
            <person name="Lalanne C."/>
            <person name="Gautier V."/>
            <person name="Ament-Velasquez S.L."/>
            <person name="Kruys A."/>
            <person name="Hutchinson M.I."/>
            <person name="Powell A.J."/>
            <person name="Barry K."/>
            <person name="Miller A.N."/>
            <person name="Grigoriev I.V."/>
            <person name="Debuchy R."/>
            <person name="Gladieux P."/>
            <person name="Hiltunen Thoren M."/>
            <person name="Johannesson H."/>
        </authorList>
    </citation>
    <scope>NUCLEOTIDE SEQUENCE</scope>
    <source>
        <strain evidence="1">PSN293</strain>
    </source>
</reference>
<dbReference type="AlphaFoldDB" id="A0AAN7B4D3"/>
<gene>
    <name evidence="1" type="ORF">QBC37DRAFT_377939</name>
</gene>
<proteinExistence type="predicted"/>
<reference evidence="1" key="2">
    <citation type="submission" date="2023-05" db="EMBL/GenBank/DDBJ databases">
        <authorList>
            <consortium name="Lawrence Berkeley National Laboratory"/>
            <person name="Steindorff A."/>
            <person name="Hensen N."/>
            <person name="Bonometti L."/>
            <person name="Westerberg I."/>
            <person name="Brannstrom I.O."/>
            <person name="Guillou S."/>
            <person name="Cros-Aarteil S."/>
            <person name="Calhoun S."/>
            <person name="Haridas S."/>
            <person name="Kuo A."/>
            <person name="Mondo S."/>
            <person name="Pangilinan J."/>
            <person name="Riley R."/>
            <person name="Labutti K."/>
            <person name="Andreopoulos B."/>
            <person name="Lipzen A."/>
            <person name="Chen C."/>
            <person name="Yanf M."/>
            <person name="Daum C."/>
            <person name="Ng V."/>
            <person name="Clum A."/>
            <person name="Ohm R."/>
            <person name="Martin F."/>
            <person name="Silar P."/>
            <person name="Natvig D."/>
            <person name="Lalanne C."/>
            <person name="Gautier V."/>
            <person name="Ament-Velasquez S.L."/>
            <person name="Kruys A."/>
            <person name="Hutchinson M.I."/>
            <person name="Powell A.J."/>
            <person name="Barry K."/>
            <person name="Miller A.N."/>
            <person name="Grigoriev I.V."/>
            <person name="Debuchy R."/>
            <person name="Gladieux P."/>
            <person name="Thoren M.H."/>
            <person name="Johannesson H."/>
        </authorList>
    </citation>
    <scope>NUCLEOTIDE SEQUENCE</scope>
    <source>
        <strain evidence="1">PSN293</strain>
    </source>
</reference>
<comment type="caution">
    <text evidence="1">The sequence shown here is derived from an EMBL/GenBank/DDBJ whole genome shotgun (WGS) entry which is preliminary data.</text>
</comment>